<evidence type="ECO:0000256" key="3">
    <source>
        <dbReference type="ARBA" id="ARBA00022691"/>
    </source>
</evidence>
<feature type="domain" description="Methyltransferase small" evidence="6">
    <location>
        <begin position="109"/>
        <end position="190"/>
    </location>
</feature>
<dbReference type="Gene3D" id="1.10.8.10">
    <property type="entry name" value="DNA helicase RuvA subunit, C-terminal domain"/>
    <property type="match status" value="1"/>
</dbReference>
<comment type="similarity">
    <text evidence="5">Belongs to the protein N5-glutamine methyltransferase family. PrmC subfamily.</text>
</comment>
<dbReference type="PANTHER" id="PTHR18895">
    <property type="entry name" value="HEMK METHYLTRANSFERASE"/>
    <property type="match status" value="1"/>
</dbReference>
<evidence type="ECO:0000256" key="2">
    <source>
        <dbReference type="ARBA" id="ARBA00022679"/>
    </source>
</evidence>
<dbReference type="CDD" id="cd02440">
    <property type="entry name" value="AdoMet_MTases"/>
    <property type="match status" value="1"/>
</dbReference>
<dbReference type="Proteomes" id="UP001220530">
    <property type="component" value="Chromosome"/>
</dbReference>
<protein>
    <recommendedName>
        <fullName evidence="5">Release factor glutamine methyltransferase</fullName>
        <shortName evidence="5">RF MTase</shortName>
        <ecNumber evidence="5">2.1.1.297</ecNumber>
    </recommendedName>
    <alternativeName>
        <fullName evidence="5">N5-glutamine methyltransferase PrmC</fullName>
    </alternativeName>
    <alternativeName>
        <fullName evidence="5">Protein-(glutamine-N5) MTase PrmC</fullName>
    </alternativeName>
    <alternativeName>
        <fullName evidence="5">Protein-glutamine N-methyltransferase PrmC</fullName>
    </alternativeName>
</protein>
<sequence>MGALWRHWRDRLAQHGVPCADVDAKILTGAVLGLDGLGLAVGEAGPVSPAQREQIKAVMERRLAGEPVARIMGHREFYGLDFVLGAATLIPRPETELLVDLALAVIGGRDADFLDLGTGTGCIAIAILANAPRARAVAVDLSAEALVVATENAAIHAVTDRLELLAGSWFEPIGPNRRVDLILSNPPYIASPVIADLARDVREHDPMLALDGGPDGLAPYRIIVAGARDHLRPGGQLAVEIGYDQGGAVSDLFARAGLSDIRIISDLAGLDRVVVGHNIG</sequence>
<keyword evidence="9" id="KW-1185">Reference proteome</keyword>
<evidence type="ECO:0000313" key="9">
    <source>
        <dbReference type="Proteomes" id="UP001220530"/>
    </source>
</evidence>
<dbReference type="InterPro" id="IPR029063">
    <property type="entry name" value="SAM-dependent_MTases_sf"/>
</dbReference>
<dbReference type="SUPFAM" id="SSF53335">
    <property type="entry name" value="S-adenosyl-L-methionine-dependent methyltransferases"/>
    <property type="match status" value="1"/>
</dbReference>
<dbReference type="HAMAP" id="MF_02126">
    <property type="entry name" value="RF_methyltr_PrmC"/>
    <property type="match status" value="1"/>
</dbReference>
<feature type="binding site" evidence="5">
    <location>
        <position position="140"/>
    </location>
    <ligand>
        <name>S-adenosyl-L-methionine</name>
        <dbReference type="ChEBI" id="CHEBI:59789"/>
    </ligand>
</feature>
<accession>A0ABY7YJE0</accession>
<gene>
    <name evidence="5 8" type="primary">prmC</name>
    <name evidence="8" type="ORF">PSQ19_11180</name>
</gene>
<reference evidence="8 9" key="1">
    <citation type="submission" date="2023-02" db="EMBL/GenBank/DDBJ databases">
        <title>Devosia algicola sp. nov., isolated from the phycosphere of marine algae.</title>
        <authorList>
            <person name="Kim J.M."/>
            <person name="Lee J.K."/>
            <person name="Choi B.J."/>
            <person name="Bayburt H."/>
            <person name="Jeon C.O."/>
        </authorList>
    </citation>
    <scope>NUCLEOTIDE SEQUENCE [LARGE SCALE GENOMIC DNA]</scope>
    <source>
        <strain evidence="8 9">G20-9</strain>
    </source>
</reference>
<dbReference type="Pfam" id="PF05175">
    <property type="entry name" value="MTS"/>
    <property type="match status" value="1"/>
</dbReference>
<dbReference type="PANTHER" id="PTHR18895:SF74">
    <property type="entry name" value="MTRF1L RELEASE FACTOR GLUTAMINE METHYLTRANSFERASE"/>
    <property type="match status" value="1"/>
</dbReference>
<dbReference type="GO" id="GO:0032259">
    <property type="term" value="P:methylation"/>
    <property type="evidence" value="ECO:0007669"/>
    <property type="project" value="UniProtKB-KW"/>
</dbReference>
<dbReference type="InterPro" id="IPR004556">
    <property type="entry name" value="HemK-like"/>
</dbReference>
<dbReference type="InterPro" id="IPR002052">
    <property type="entry name" value="DNA_methylase_N6_adenine_CS"/>
</dbReference>
<comment type="catalytic activity">
    <reaction evidence="4 5">
        <text>L-glutaminyl-[peptide chain release factor] + S-adenosyl-L-methionine = N(5)-methyl-L-glutaminyl-[peptide chain release factor] + S-adenosyl-L-homocysteine + H(+)</text>
        <dbReference type="Rhea" id="RHEA:42896"/>
        <dbReference type="Rhea" id="RHEA-COMP:10271"/>
        <dbReference type="Rhea" id="RHEA-COMP:10272"/>
        <dbReference type="ChEBI" id="CHEBI:15378"/>
        <dbReference type="ChEBI" id="CHEBI:30011"/>
        <dbReference type="ChEBI" id="CHEBI:57856"/>
        <dbReference type="ChEBI" id="CHEBI:59789"/>
        <dbReference type="ChEBI" id="CHEBI:61891"/>
        <dbReference type="EC" id="2.1.1.297"/>
    </reaction>
</comment>
<evidence type="ECO:0000259" key="6">
    <source>
        <dbReference type="Pfam" id="PF05175"/>
    </source>
</evidence>
<evidence type="ECO:0000259" key="7">
    <source>
        <dbReference type="Pfam" id="PF17827"/>
    </source>
</evidence>
<organism evidence="8 9">
    <name type="scientific">Devosia algicola</name>
    <dbReference type="NCBI Taxonomy" id="3026418"/>
    <lineage>
        <taxon>Bacteria</taxon>
        <taxon>Pseudomonadati</taxon>
        <taxon>Pseudomonadota</taxon>
        <taxon>Alphaproteobacteria</taxon>
        <taxon>Hyphomicrobiales</taxon>
        <taxon>Devosiaceae</taxon>
        <taxon>Devosia</taxon>
    </lineage>
</organism>
<feature type="binding site" evidence="5">
    <location>
        <position position="185"/>
    </location>
    <ligand>
        <name>S-adenosyl-L-methionine</name>
        <dbReference type="ChEBI" id="CHEBI:59789"/>
    </ligand>
</feature>
<comment type="function">
    <text evidence="5">Methylates the class 1 translation termination release factors RF1/PrfA and RF2/PrfB on the glutamine residue of the universally conserved GGQ motif.</text>
</comment>
<feature type="binding site" evidence="5">
    <location>
        <begin position="117"/>
        <end position="121"/>
    </location>
    <ligand>
        <name>S-adenosyl-L-methionine</name>
        <dbReference type="ChEBI" id="CHEBI:59789"/>
    </ligand>
</feature>
<evidence type="ECO:0000256" key="4">
    <source>
        <dbReference type="ARBA" id="ARBA00048391"/>
    </source>
</evidence>
<keyword evidence="3 5" id="KW-0949">S-adenosyl-L-methionine</keyword>
<dbReference type="NCBIfam" id="TIGR03534">
    <property type="entry name" value="RF_mod_PrmC"/>
    <property type="match status" value="1"/>
</dbReference>
<evidence type="ECO:0000256" key="5">
    <source>
        <dbReference type="HAMAP-Rule" id="MF_02126"/>
    </source>
</evidence>
<feature type="domain" description="Release factor glutamine methyltransferase N-terminal" evidence="7">
    <location>
        <begin position="4"/>
        <end position="73"/>
    </location>
</feature>
<dbReference type="EMBL" id="CP118246">
    <property type="protein sequence ID" value="WDR01381.1"/>
    <property type="molecule type" value="Genomic_DNA"/>
</dbReference>
<dbReference type="Gene3D" id="3.40.50.150">
    <property type="entry name" value="Vaccinia Virus protein VP39"/>
    <property type="match status" value="1"/>
</dbReference>
<dbReference type="InterPro" id="IPR040758">
    <property type="entry name" value="PrmC_N"/>
</dbReference>
<keyword evidence="2 5" id="KW-0808">Transferase</keyword>
<feature type="binding site" evidence="5">
    <location>
        <position position="169"/>
    </location>
    <ligand>
        <name>S-adenosyl-L-methionine</name>
        <dbReference type="ChEBI" id="CHEBI:59789"/>
    </ligand>
</feature>
<name>A0ABY7YJE0_9HYPH</name>
<dbReference type="EC" id="2.1.1.297" evidence="5"/>
<feature type="binding site" evidence="5">
    <location>
        <begin position="185"/>
        <end position="188"/>
    </location>
    <ligand>
        <name>substrate</name>
    </ligand>
</feature>
<dbReference type="NCBIfam" id="TIGR00536">
    <property type="entry name" value="hemK_fam"/>
    <property type="match status" value="1"/>
</dbReference>
<dbReference type="InterPro" id="IPR019874">
    <property type="entry name" value="RF_methyltr_PrmC"/>
</dbReference>
<dbReference type="Pfam" id="PF17827">
    <property type="entry name" value="PrmC_N"/>
    <property type="match status" value="1"/>
</dbReference>
<dbReference type="RefSeq" id="WP_282217792.1">
    <property type="nucleotide sequence ID" value="NZ_CP118246.1"/>
</dbReference>
<proteinExistence type="inferred from homology"/>
<keyword evidence="1 5" id="KW-0489">Methyltransferase</keyword>
<dbReference type="PROSITE" id="PS00092">
    <property type="entry name" value="N6_MTASE"/>
    <property type="match status" value="1"/>
</dbReference>
<dbReference type="GO" id="GO:0102559">
    <property type="term" value="F:peptide chain release factor N(5)-glutamine methyltransferase activity"/>
    <property type="evidence" value="ECO:0007669"/>
    <property type="project" value="UniProtKB-EC"/>
</dbReference>
<evidence type="ECO:0000256" key="1">
    <source>
        <dbReference type="ARBA" id="ARBA00022603"/>
    </source>
</evidence>
<dbReference type="InterPro" id="IPR050320">
    <property type="entry name" value="N5-glutamine_MTase"/>
</dbReference>
<dbReference type="InterPro" id="IPR007848">
    <property type="entry name" value="Small_mtfrase_dom"/>
</dbReference>
<evidence type="ECO:0000313" key="8">
    <source>
        <dbReference type="EMBL" id="WDR01381.1"/>
    </source>
</evidence>